<dbReference type="Proteomes" id="UP000286595">
    <property type="component" value="Unassembled WGS sequence"/>
</dbReference>
<accession>A0A414U7J7</accession>
<sequence>MWQEKLQDTAASHPWLEPHEAIKRKTQAPGMQLVDWYGFTVPKTKKEMFLKQSARREDLLVVGEVDNIHSFFSDYETEWRSNILFDDLDEALRYCEDVRSGFISDIQLHSSFIMYKEPGFKAMPGGGFAGWSDLFYAAHGNLEYANKLLFDCQAGDRDGMDPRRCAREDLVNGVIAEFGSEYIMTGDAGQKNRLNSAEILRFELDSVPTDGNGHITGYFHGFPLGTSLEDISVAIDNVGKVENCHLDRIDAPEEPERIEIEQNVDVSKEKPTVTEMEVSSIREPKSHLTQPEKSVWTNLEVPPDNVRLLTGISRKTDRPWYRADCALGEESSIKPGGKFKILLSERQYARAVAQKKTGKPVSLGLKTARYPDGVEIDGEMVALDDLIADINAQKTDSSKTDPPSKSPEEYRGATEQSFNGNEWVNFHFFPDLVDLSKFIDPDTARTDYRADVTSEIAGRNCSFTLHLAKWQYDKAVKDQNQNSPIHIGMKLKYIKGGVIPVQFEGEQFTHNYSPKKLEESLPKVQKARSVSGCRQGKGNRISSYQDRSYRFKTKEVYERGLPGTHESRN</sequence>
<gene>
    <name evidence="2" type="ORF">DW252_16190</name>
</gene>
<protein>
    <submittedName>
        <fullName evidence="2">Uncharacterized protein</fullName>
    </submittedName>
</protein>
<proteinExistence type="predicted"/>
<feature type="region of interest" description="Disordered" evidence="1">
    <location>
        <begin position="392"/>
        <end position="414"/>
    </location>
</feature>
<dbReference type="EMBL" id="QRIM01000028">
    <property type="protein sequence ID" value="RHG56075.1"/>
    <property type="molecule type" value="Genomic_DNA"/>
</dbReference>
<evidence type="ECO:0000313" key="2">
    <source>
        <dbReference type="EMBL" id="RHG56075.1"/>
    </source>
</evidence>
<name>A0A414U7J7_9FIRM</name>
<dbReference type="RefSeq" id="WP_118219613.1">
    <property type="nucleotide sequence ID" value="NZ_QRIM01000028.1"/>
</dbReference>
<comment type="caution">
    <text evidence="2">The sequence shown here is derived from an EMBL/GenBank/DDBJ whole genome shotgun (WGS) entry which is preliminary data.</text>
</comment>
<dbReference type="AlphaFoldDB" id="A0A414U7J7"/>
<evidence type="ECO:0000313" key="3">
    <source>
        <dbReference type="Proteomes" id="UP000286595"/>
    </source>
</evidence>
<evidence type="ECO:0000256" key="1">
    <source>
        <dbReference type="SAM" id="MobiDB-lite"/>
    </source>
</evidence>
<organism evidence="2 3">
    <name type="scientific">Coprococcus comes</name>
    <dbReference type="NCBI Taxonomy" id="410072"/>
    <lineage>
        <taxon>Bacteria</taxon>
        <taxon>Bacillati</taxon>
        <taxon>Bacillota</taxon>
        <taxon>Clostridia</taxon>
        <taxon>Lachnospirales</taxon>
        <taxon>Lachnospiraceae</taxon>
        <taxon>Coprococcus</taxon>
    </lineage>
</organism>
<reference evidence="2 3" key="1">
    <citation type="submission" date="2018-08" db="EMBL/GenBank/DDBJ databases">
        <title>A genome reference for cultivated species of the human gut microbiota.</title>
        <authorList>
            <person name="Zou Y."/>
            <person name="Xue W."/>
            <person name="Luo G."/>
        </authorList>
    </citation>
    <scope>NUCLEOTIDE SEQUENCE [LARGE SCALE GENOMIC DNA]</scope>
    <source>
        <strain evidence="2 3">AM22-12LB</strain>
    </source>
</reference>